<dbReference type="OrthoDB" id="637682at2759"/>
<accession>A0A9P1DMN5</accession>
<comment type="caution">
    <text evidence="3">The sequence shown here is derived from an EMBL/GenBank/DDBJ whole genome shotgun (WGS) entry which is preliminary data.</text>
</comment>
<sequence length="995" mass="110843">MASTVPVWTVQAIAAHDAALTMGAYRASPKHLENGDFCNPEAYEFMVTELEKRVGPCPTDVQESWIERGGAGTPKPVWVWLQPPYVPAAARCGQRNILVEAAVRREDVLGSQFQAYDHVLNDFPLAISEAEDDELDALKTSAPETWMQRKIDSWQRIFEVDWQGETYSLARGDEATLQGVLWQLPLSCARRTRRMLELGRTIGAEVPRPAEIPSRLNSSWPMLSCSARIFRPHGLVWKGMSLGRWMASAPAWWAKGWPRERVDSLAEAELLSQLAVALKPRTKIGEVFRRFPAPEGWCGKYLDPDLAVHGVLKRNGALFVEYDGYWRHSEGERLSTDLRKNAALLSYAPASSRIVRIGHWERNPTEAHPRILWITVDQWNAGSQKSISKILKTILLQILTEFDGCLQPHVSVRLQKLAQMEFMPASTGARDFCTAAAAAAGRCTKEELFDVLTSHGFACSSIKRLTENSHLLKFSSERQIRPGVNWLFNLGLSDYQVAKALSLSPQILGLSIENNLQPTVRWFRDLGLTQSQVAKAVTAFPQILSYSLEQNLKLTLQWFLDLGLTKSQVAKAAATSPQILGLSIEQNLKPTVQWLLDLGLTKSQVAKAVTAVPQILGYSLEQNLKLTLQWFLDLGLTKSQVAKAAATSPKILGLSIEQNLKPTVQWLLDLGLTKSQVAKAVDHYPPILWLSIEQNLQPTVRWFLDLGLSKIDIAKMVASSPRMLGFSVSGNLSHKVSMLHTFFSPELTTALIRRWPQILGYSSRRLSKRLSILSERNETHRILYAITLSEAAFQRRFLDRAVEVDYPADGLSVGEDVEMTAVWIFSQATLPPLHLRLHVVAVADGGAAATAGVGKGWTVTCLLSPVEDEEPLPSLPLQRGVSTGVRNFVRPKRAPPAAAQLLATLRQLRGVQLVFQAPEEEPDSDDELYDETQEIPETLGVGGGDLSYDDEVELVDEAGNYLQQLRPQMGGRNRMRNVGLHTIESGISRDFLHRW</sequence>
<organism evidence="3">
    <name type="scientific">Cladocopium goreaui</name>
    <dbReference type="NCBI Taxonomy" id="2562237"/>
    <lineage>
        <taxon>Eukaryota</taxon>
        <taxon>Sar</taxon>
        <taxon>Alveolata</taxon>
        <taxon>Dinophyceae</taxon>
        <taxon>Suessiales</taxon>
        <taxon>Symbiodiniaceae</taxon>
        <taxon>Cladocopium</taxon>
    </lineage>
</organism>
<evidence type="ECO:0000256" key="2">
    <source>
        <dbReference type="ARBA" id="ARBA00022946"/>
    </source>
</evidence>
<evidence type="ECO:0000256" key="1">
    <source>
        <dbReference type="ARBA" id="ARBA00007692"/>
    </source>
</evidence>
<dbReference type="PANTHER" id="PTHR13068:SF173">
    <property type="entry name" value="EMB|CAB62602.1"/>
    <property type="match status" value="1"/>
</dbReference>
<reference evidence="3" key="1">
    <citation type="submission" date="2022-10" db="EMBL/GenBank/DDBJ databases">
        <authorList>
            <person name="Chen Y."/>
            <person name="Dougan E. K."/>
            <person name="Chan C."/>
            <person name="Rhodes N."/>
            <person name="Thang M."/>
        </authorList>
    </citation>
    <scope>NUCLEOTIDE SEQUENCE</scope>
</reference>
<dbReference type="InterPro" id="IPR038538">
    <property type="entry name" value="MTERF_sf"/>
</dbReference>
<dbReference type="PANTHER" id="PTHR13068">
    <property type="entry name" value="CGI-12 PROTEIN-RELATED"/>
    <property type="match status" value="1"/>
</dbReference>
<dbReference type="Gene3D" id="1.25.70.10">
    <property type="entry name" value="Transcription termination factor 3, mitochondrial"/>
    <property type="match status" value="2"/>
</dbReference>
<dbReference type="AlphaFoldDB" id="A0A9P1DMN5"/>
<comment type="similarity">
    <text evidence="1">Belongs to the mTERF family.</text>
</comment>
<keyword evidence="5" id="KW-0346">Stress response</keyword>
<proteinExistence type="inferred from homology"/>
<dbReference type="Pfam" id="PF02536">
    <property type="entry name" value="mTERF"/>
    <property type="match status" value="1"/>
</dbReference>
<gene>
    <name evidence="3" type="ORF">C1SCF055_LOCUS36839</name>
</gene>
<evidence type="ECO:0000313" key="3">
    <source>
        <dbReference type="EMBL" id="CAI4011704.1"/>
    </source>
</evidence>
<evidence type="ECO:0000313" key="4">
    <source>
        <dbReference type="EMBL" id="CAL1165079.1"/>
    </source>
</evidence>
<evidence type="ECO:0000313" key="6">
    <source>
        <dbReference type="Proteomes" id="UP001152797"/>
    </source>
</evidence>
<dbReference type="SMART" id="SM00733">
    <property type="entry name" value="Mterf"/>
    <property type="match status" value="8"/>
</dbReference>
<dbReference type="GO" id="GO:0003676">
    <property type="term" value="F:nucleic acid binding"/>
    <property type="evidence" value="ECO:0007669"/>
    <property type="project" value="InterPro"/>
</dbReference>
<evidence type="ECO:0000313" key="5">
    <source>
        <dbReference type="EMBL" id="CAL4799016.1"/>
    </source>
</evidence>
<protein>
    <submittedName>
        <fullName evidence="5">Heat shock protein 90</fullName>
    </submittedName>
</protein>
<dbReference type="EMBL" id="CAMXCT010005212">
    <property type="protein sequence ID" value="CAI4011704.1"/>
    <property type="molecule type" value="Genomic_DNA"/>
</dbReference>
<keyword evidence="2" id="KW-0809">Transit peptide</keyword>
<dbReference type="EMBL" id="CAMXCT030005212">
    <property type="protein sequence ID" value="CAL4799016.1"/>
    <property type="molecule type" value="Genomic_DNA"/>
</dbReference>
<dbReference type="Proteomes" id="UP001152797">
    <property type="component" value="Unassembled WGS sequence"/>
</dbReference>
<dbReference type="InterPro" id="IPR003690">
    <property type="entry name" value="MTERF"/>
</dbReference>
<dbReference type="EMBL" id="CAMXCT020005212">
    <property type="protein sequence ID" value="CAL1165079.1"/>
    <property type="molecule type" value="Genomic_DNA"/>
</dbReference>
<dbReference type="Pfam" id="PF12952">
    <property type="entry name" value="DUF3841"/>
    <property type="match status" value="1"/>
</dbReference>
<reference evidence="4" key="2">
    <citation type="submission" date="2024-04" db="EMBL/GenBank/DDBJ databases">
        <authorList>
            <person name="Chen Y."/>
            <person name="Shah S."/>
            <person name="Dougan E. K."/>
            <person name="Thang M."/>
            <person name="Chan C."/>
        </authorList>
    </citation>
    <scope>NUCLEOTIDE SEQUENCE [LARGE SCALE GENOMIC DNA]</scope>
</reference>
<dbReference type="InterPro" id="IPR024211">
    <property type="entry name" value="DUF3841"/>
</dbReference>
<keyword evidence="6" id="KW-1185">Reference proteome</keyword>
<name>A0A9P1DMN5_9DINO</name>